<dbReference type="InterPro" id="IPR004839">
    <property type="entry name" value="Aminotransferase_I/II_large"/>
</dbReference>
<keyword evidence="4 8" id="KW-0032">Aminotransferase</keyword>
<proteinExistence type="inferred from homology"/>
<comment type="similarity">
    <text evidence="2">Belongs to the class-I pyridoxal-phosphate-dependent aminotransferase family.</text>
</comment>
<name>A0A1M5HEA7_9ALTE</name>
<dbReference type="InterPro" id="IPR050859">
    <property type="entry name" value="Class-I_PLP-dep_aminotransf"/>
</dbReference>
<dbReference type="EMBL" id="FQWD01000002">
    <property type="protein sequence ID" value="SHG14218.1"/>
    <property type="molecule type" value="Genomic_DNA"/>
</dbReference>
<keyword evidence="9" id="KW-1185">Reference proteome</keyword>
<sequence length="412" mass="45249">MYLYVFSGKASMLCTTLITDLDLMQLSHLLTPQAQQMESSLVRELLQYSQQPDILSLAGGLPDETLMPPLPDLAPVTSFAQYGPSEGEPALRQQISHIISERGLSVESSQVLVTNGSQQGLDLISRLVLNPGDVVLTEQPTYLAALQVFQLQGAVVKTVESDETGMNPEALKAAIEQYNPKAVYLIPNFQNPAGHCYSVARREAIAEIIDAHNILLVEDDPYRDLYYDDVVITPIASLLNAAPWVYMGSFSKVLWPGLRVGYVSASPSVMPFLVKIKQASDLHTNRLGQSLVSTFIAEGKLPAHLEVIRSSYKGKRDVMAAALERELGDCMTIHAPKGGMFFWLALPEDVSSKQILHDALEQKVLVLPGTPFFPTREAYTDGFLRLSFARLSHADIEKSITVLASVIRSHIG</sequence>
<evidence type="ECO:0000313" key="8">
    <source>
        <dbReference type="EMBL" id="SHG14218.1"/>
    </source>
</evidence>
<evidence type="ECO:0000256" key="3">
    <source>
        <dbReference type="ARBA" id="ARBA00011738"/>
    </source>
</evidence>
<dbReference type="AlphaFoldDB" id="A0A1M5HEA7"/>
<dbReference type="GO" id="GO:0030170">
    <property type="term" value="F:pyridoxal phosphate binding"/>
    <property type="evidence" value="ECO:0007669"/>
    <property type="project" value="InterPro"/>
</dbReference>
<keyword evidence="8" id="KW-0238">DNA-binding</keyword>
<dbReference type="PANTHER" id="PTHR42790">
    <property type="entry name" value="AMINOTRANSFERASE"/>
    <property type="match status" value="1"/>
</dbReference>
<evidence type="ECO:0000256" key="5">
    <source>
        <dbReference type="ARBA" id="ARBA00022679"/>
    </source>
</evidence>
<reference evidence="9" key="1">
    <citation type="submission" date="2016-11" db="EMBL/GenBank/DDBJ databases">
        <authorList>
            <person name="Varghese N."/>
            <person name="Submissions S."/>
        </authorList>
    </citation>
    <scope>NUCLEOTIDE SEQUENCE [LARGE SCALE GENOMIC DNA]</scope>
    <source>
        <strain evidence="9">CGMCC 1.8995</strain>
    </source>
</reference>
<dbReference type="GO" id="GO:1901605">
    <property type="term" value="P:alpha-amino acid metabolic process"/>
    <property type="evidence" value="ECO:0007669"/>
    <property type="project" value="TreeGrafter"/>
</dbReference>
<dbReference type="FunFam" id="3.40.640.10:FF:000053">
    <property type="entry name" value="Aminotransferase, class I"/>
    <property type="match status" value="1"/>
</dbReference>
<dbReference type="CDD" id="cd00609">
    <property type="entry name" value="AAT_like"/>
    <property type="match status" value="1"/>
</dbReference>
<feature type="domain" description="Aminotransferase class I/classII large" evidence="7">
    <location>
        <begin position="77"/>
        <end position="401"/>
    </location>
</feature>
<dbReference type="GO" id="GO:0003677">
    <property type="term" value="F:DNA binding"/>
    <property type="evidence" value="ECO:0007669"/>
    <property type="project" value="UniProtKB-KW"/>
</dbReference>
<evidence type="ECO:0000256" key="4">
    <source>
        <dbReference type="ARBA" id="ARBA00022576"/>
    </source>
</evidence>
<evidence type="ECO:0000256" key="1">
    <source>
        <dbReference type="ARBA" id="ARBA00001933"/>
    </source>
</evidence>
<evidence type="ECO:0000256" key="2">
    <source>
        <dbReference type="ARBA" id="ARBA00007441"/>
    </source>
</evidence>
<evidence type="ECO:0000313" key="9">
    <source>
        <dbReference type="Proteomes" id="UP000184520"/>
    </source>
</evidence>
<dbReference type="Gene3D" id="3.40.640.10">
    <property type="entry name" value="Type I PLP-dependent aspartate aminotransferase-like (Major domain)"/>
    <property type="match status" value="1"/>
</dbReference>
<dbReference type="Proteomes" id="UP000184520">
    <property type="component" value="Unassembled WGS sequence"/>
</dbReference>
<dbReference type="SUPFAM" id="SSF53383">
    <property type="entry name" value="PLP-dependent transferases"/>
    <property type="match status" value="1"/>
</dbReference>
<dbReference type="InterPro" id="IPR015422">
    <property type="entry name" value="PyrdxlP-dep_Trfase_small"/>
</dbReference>
<dbReference type="InterPro" id="IPR015424">
    <property type="entry name" value="PyrdxlP-dep_Trfase"/>
</dbReference>
<keyword evidence="5 8" id="KW-0808">Transferase</keyword>
<gene>
    <name evidence="8" type="ORF">SAMN05216361_1434</name>
</gene>
<dbReference type="InterPro" id="IPR015421">
    <property type="entry name" value="PyrdxlP-dep_Trfase_major"/>
</dbReference>
<protein>
    <submittedName>
        <fullName evidence="8">DNA-binding transcriptional regulator, MocR family, contains an aminotransferase domain</fullName>
    </submittedName>
</protein>
<dbReference type="GO" id="GO:0008483">
    <property type="term" value="F:transaminase activity"/>
    <property type="evidence" value="ECO:0007669"/>
    <property type="project" value="UniProtKB-KW"/>
</dbReference>
<comment type="subunit">
    <text evidence="3">Homodimer.</text>
</comment>
<organism evidence="8 9">
    <name type="scientific">Marisediminitalea aggregata</name>
    <dbReference type="NCBI Taxonomy" id="634436"/>
    <lineage>
        <taxon>Bacteria</taxon>
        <taxon>Pseudomonadati</taxon>
        <taxon>Pseudomonadota</taxon>
        <taxon>Gammaproteobacteria</taxon>
        <taxon>Alteromonadales</taxon>
        <taxon>Alteromonadaceae</taxon>
        <taxon>Marisediminitalea</taxon>
    </lineage>
</organism>
<dbReference type="STRING" id="634436.SAMN05216361_1434"/>
<evidence type="ECO:0000256" key="6">
    <source>
        <dbReference type="ARBA" id="ARBA00022898"/>
    </source>
</evidence>
<dbReference type="PANTHER" id="PTHR42790:SF19">
    <property type="entry name" value="KYNURENINE_ALPHA-AMINOADIPATE AMINOTRANSFERASE, MITOCHONDRIAL"/>
    <property type="match status" value="1"/>
</dbReference>
<evidence type="ECO:0000259" key="7">
    <source>
        <dbReference type="Pfam" id="PF00155"/>
    </source>
</evidence>
<dbReference type="Gene3D" id="3.90.1150.10">
    <property type="entry name" value="Aspartate Aminotransferase, domain 1"/>
    <property type="match status" value="1"/>
</dbReference>
<comment type="cofactor">
    <cofactor evidence="1">
        <name>pyridoxal 5'-phosphate</name>
        <dbReference type="ChEBI" id="CHEBI:597326"/>
    </cofactor>
</comment>
<dbReference type="Pfam" id="PF00155">
    <property type="entry name" value="Aminotran_1_2"/>
    <property type="match status" value="1"/>
</dbReference>
<keyword evidence="6" id="KW-0663">Pyridoxal phosphate</keyword>
<accession>A0A1M5HEA7</accession>